<organism evidence="1 2">
    <name type="scientific">Actinomadura barringtoniae</name>
    <dbReference type="NCBI Taxonomy" id="1427535"/>
    <lineage>
        <taxon>Bacteria</taxon>
        <taxon>Bacillati</taxon>
        <taxon>Actinomycetota</taxon>
        <taxon>Actinomycetes</taxon>
        <taxon>Streptosporangiales</taxon>
        <taxon>Thermomonosporaceae</taxon>
        <taxon>Actinomadura</taxon>
    </lineage>
</organism>
<dbReference type="RefSeq" id="WP_208263046.1">
    <property type="nucleotide sequence ID" value="NZ_JAGEOJ010000029.1"/>
</dbReference>
<evidence type="ECO:0000313" key="2">
    <source>
        <dbReference type="Proteomes" id="UP000669179"/>
    </source>
</evidence>
<dbReference type="AlphaFoldDB" id="A0A939PM38"/>
<gene>
    <name evidence="1" type="ORF">J4573_47575</name>
</gene>
<name>A0A939PM38_9ACTN</name>
<evidence type="ECO:0000313" key="1">
    <source>
        <dbReference type="EMBL" id="MBO2454820.1"/>
    </source>
</evidence>
<comment type="caution">
    <text evidence="1">The sequence shown here is derived from an EMBL/GenBank/DDBJ whole genome shotgun (WGS) entry which is preliminary data.</text>
</comment>
<sequence length="276" mass="29385">MGPLFDRLVDDAALFPPERAPMDDALAAYRAALAQPDTILGRFLCPASRVAELRAHLIPEDLLDLGIIADAEELPKAVEAAASEPRVRPASVEIALPEEADQARAVAVTIAGLPYEEIPTYFEVRRTPGWRDVLDRLAAAREHGAPLAAKLRTGGMVPEAFPSTAELAAFIAACAERDLPFKCTAGLHHAVRNASTGHHGFLNILVATSQAPSGALQEILEEHDPAPLTRAARGADAAFTRHLMTSFGSCDIAVPQTDLGRLGLIGHGNIERHDLG</sequence>
<proteinExistence type="predicted"/>
<protein>
    <submittedName>
        <fullName evidence="1">Uncharacterized protein</fullName>
    </submittedName>
</protein>
<accession>A0A939PM38</accession>
<keyword evidence="2" id="KW-1185">Reference proteome</keyword>
<dbReference type="EMBL" id="JAGEOJ010000029">
    <property type="protein sequence ID" value="MBO2454820.1"/>
    <property type="molecule type" value="Genomic_DNA"/>
</dbReference>
<dbReference type="Proteomes" id="UP000669179">
    <property type="component" value="Unassembled WGS sequence"/>
</dbReference>
<reference evidence="1" key="1">
    <citation type="submission" date="2021-03" db="EMBL/GenBank/DDBJ databases">
        <authorList>
            <person name="Kanchanasin P."/>
            <person name="Saeng-In P."/>
            <person name="Phongsopitanun W."/>
            <person name="Yuki M."/>
            <person name="Kudo T."/>
            <person name="Ohkuma M."/>
            <person name="Tanasupawat S."/>
        </authorList>
    </citation>
    <scope>NUCLEOTIDE SEQUENCE</scope>
    <source>
        <strain evidence="1">GKU 128</strain>
    </source>
</reference>